<proteinExistence type="predicted"/>
<dbReference type="InterPro" id="IPR027417">
    <property type="entry name" value="P-loop_NTPase"/>
</dbReference>
<organism evidence="1">
    <name type="scientific">marine metagenome</name>
    <dbReference type="NCBI Taxonomy" id="408172"/>
    <lineage>
        <taxon>unclassified sequences</taxon>
        <taxon>metagenomes</taxon>
        <taxon>ecological metagenomes</taxon>
    </lineage>
</organism>
<sequence>MPTFSFEHLKTISDLRSKIVVVGQGGKSTLSRALSKKLNLPYIELDAIHHLPNWRERSTEDFKNQIAIVLAKNPDGWIMDGNYFDVIAEVVATRAETVIYVNMSWRVMMWRIFWRSLDRIIHRKPVCGGNYETWRKSFFSPQSLLWYLIKNRNSVINDRPGHITKLAKDLQLIKINGRNALDRFYAQNNLSRG</sequence>
<dbReference type="PANTHER" id="PTHR37816:SF1">
    <property type="entry name" value="TOXIN"/>
    <property type="match status" value="1"/>
</dbReference>
<dbReference type="AlphaFoldDB" id="A0A381YKM2"/>
<dbReference type="SUPFAM" id="SSF52540">
    <property type="entry name" value="P-loop containing nucleoside triphosphate hydrolases"/>
    <property type="match status" value="1"/>
</dbReference>
<dbReference type="EMBL" id="UINC01018471">
    <property type="protein sequence ID" value="SVA77616.1"/>
    <property type="molecule type" value="Genomic_DNA"/>
</dbReference>
<evidence type="ECO:0008006" key="2">
    <source>
        <dbReference type="Google" id="ProtNLM"/>
    </source>
</evidence>
<dbReference type="Gene3D" id="3.40.50.300">
    <property type="entry name" value="P-loop containing nucleotide triphosphate hydrolases"/>
    <property type="match status" value="1"/>
</dbReference>
<name>A0A381YKM2_9ZZZZ</name>
<reference evidence="1" key="1">
    <citation type="submission" date="2018-05" db="EMBL/GenBank/DDBJ databases">
        <authorList>
            <person name="Lanie J.A."/>
            <person name="Ng W.-L."/>
            <person name="Kazmierczak K.M."/>
            <person name="Andrzejewski T.M."/>
            <person name="Davidsen T.M."/>
            <person name="Wayne K.J."/>
            <person name="Tettelin H."/>
            <person name="Glass J.I."/>
            <person name="Rusch D."/>
            <person name="Podicherti R."/>
            <person name="Tsui H.-C.T."/>
            <person name="Winkler M.E."/>
        </authorList>
    </citation>
    <scope>NUCLEOTIDE SEQUENCE</scope>
</reference>
<protein>
    <recommendedName>
        <fullName evidence="2">Adenylate kinase</fullName>
    </recommendedName>
</protein>
<gene>
    <name evidence="1" type="ORF">METZ01_LOCUS130470</name>
</gene>
<dbReference type="InterPro" id="IPR052922">
    <property type="entry name" value="Cytidylate_Kinase-2"/>
</dbReference>
<accession>A0A381YKM2</accession>
<dbReference type="PANTHER" id="PTHR37816">
    <property type="entry name" value="YALI0E33011P"/>
    <property type="match status" value="1"/>
</dbReference>
<evidence type="ECO:0000313" key="1">
    <source>
        <dbReference type="EMBL" id="SVA77616.1"/>
    </source>
</evidence>